<reference evidence="2 3" key="1">
    <citation type="submission" date="2012-04" db="EMBL/GenBank/DDBJ databases">
        <authorList>
            <person name="Genoscope - CEA"/>
        </authorList>
    </citation>
    <scope>NUCLEOTIDE SEQUENCE [LARGE SCALE GENOMIC DNA]</scope>
    <source>
        <strain evidence="2 3">9717</strain>
    </source>
</reference>
<dbReference type="EMBL" id="CAII01000047">
    <property type="protein sequence ID" value="CCH95999.1"/>
    <property type="molecule type" value="Genomic_DNA"/>
</dbReference>
<comment type="caution">
    <text evidence="2">The sequence shown here is derived from an EMBL/GenBank/DDBJ whole genome shotgun (WGS) entry which is preliminary data.</text>
</comment>
<dbReference type="HOGENOM" id="CLU_2118220_0_0_3"/>
<sequence length="114" mass="11810">MGTYQSNPVYIGPVSVEATAGSSNQTFTFNPSGSGSQWSSFSFDFTATSTSTPISIVGTFSGGCCHIGLDNVSVEAKTTQSVPEPSTILGLGLLGFGAFCQRKLAQGKKSKQDN</sequence>
<dbReference type="InterPro" id="IPR026374">
    <property type="entry name" value="Cyano_PEP"/>
</dbReference>
<protein>
    <recommendedName>
        <fullName evidence="1">Ice-binding protein C-terminal domain-containing protein</fullName>
    </recommendedName>
</protein>
<evidence type="ECO:0000259" key="1">
    <source>
        <dbReference type="Pfam" id="PF07589"/>
    </source>
</evidence>
<organism evidence="2 3">
    <name type="scientific">Microcystis aeruginosa PCC 9717</name>
    <dbReference type="NCBI Taxonomy" id="1160286"/>
    <lineage>
        <taxon>Bacteria</taxon>
        <taxon>Bacillati</taxon>
        <taxon>Cyanobacteriota</taxon>
        <taxon>Cyanophyceae</taxon>
        <taxon>Oscillatoriophycideae</taxon>
        <taxon>Chroococcales</taxon>
        <taxon>Microcystaceae</taxon>
        <taxon>Microcystis</taxon>
    </lineage>
</organism>
<gene>
    <name evidence="2" type="ORF">MICAB_1400002</name>
</gene>
<evidence type="ECO:0000313" key="3">
    <source>
        <dbReference type="Proteomes" id="UP000003172"/>
    </source>
</evidence>
<dbReference type="Proteomes" id="UP000003172">
    <property type="component" value="Unassembled WGS sequence"/>
</dbReference>
<dbReference type="NCBIfam" id="TIGR04155">
    <property type="entry name" value="cyano_PEP"/>
    <property type="match status" value="1"/>
</dbReference>
<dbReference type="InterPro" id="IPR013424">
    <property type="entry name" value="Ice-binding_C"/>
</dbReference>
<dbReference type="AlphaFoldDB" id="I4FK24"/>
<dbReference type="NCBIfam" id="TIGR02595">
    <property type="entry name" value="PEP_CTERM"/>
    <property type="match status" value="1"/>
</dbReference>
<proteinExistence type="predicted"/>
<feature type="domain" description="Ice-binding protein C-terminal" evidence="1">
    <location>
        <begin position="81"/>
        <end position="103"/>
    </location>
</feature>
<evidence type="ECO:0000313" key="2">
    <source>
        <dbReference type="EMBL" id="CCH95999.1"/>
    </source>
</evidence>
<accession>I4FK24</accession>
<name>I4FK24_MICAE</name>
<dbReference type="Pfam" id="PF07589">
    <property type="entry name" value="PEP-CTERM"/>
    <property type="match status" value="1"/>
</dbReference>